<dbReference type="InterPro" id="IPR036187">
    <property type="entry name" value="DNA_mismatch_repair_MutS_sf"/>
</dbReference>
<sequence>MNEMNLKRLEYDKIKNQLITFTISSGGRSLAEQHQPSPDEAVVREWLEETSEAAALLAAGSSVPLSAMEGIEPFLAALGRGRIYNEKELGQLNGWLSTVGQMKRYMDAKRQIAPTISRYCDSLHECPALREHLERCIRNGALTDQASAALADARRHIVLLESKIERKVSQTLGKYKHALQEHLVSQRHGHYVLPVRRDFRKQVPGTVWDESASGQTLFIEPADVAELHTEWQMWKAEEERERMMVLSELSEMVESQGSKLKANLEVMASLDFIFARAKLSRTWDGIRVRLSAHPVIKLVDAKHPLLGKECKPLNVSIGRQWRQLIITGPNSGGKTVTLKTIGLLTLMVQSGLLIPAGEGTVFGIFEHVMADVGDGQSIEHSLSTFSAHMANLKEMLEVAGGRSLLLLDELAAGTDPGEGIALSIALLEEFLRRGSLVAATTHFNEIKRFAAQTPGCTNARMVFDPETLRSLYRLEIGEAGDSFAFAIARRFGLPEHVVVRAEERAAAGRADGSGERPEAGSVVEFIPLPDDDEEEISRGSMDASQGEELSQQAAGTGSLRQEPGADRQQPAANRPLQVGDSIWILPLKCTGTIQQLIDAKEEAVVQVMGKKLTISHRFLSLDLPVEESH</sequence>
<gene>
    <name evidence="6" type="ORF">ACFQ03_04025</name>
</gene>
<evidence type="ECO:0000256" key="1">
    <source>
        <dbReference type="ARBA" id="ARBA00022741"/>
    </source>
</evidence>
<organism evidence="6 7">
    <name type="scientific">Paenibacillus residui</name>
    <dbReference type="NCBI Taxonomy" id="629724"/>
    <lineage>
        <taxon>Bacteria</taxon>
        <taxon>Bacillati</taxon>
        <taxon>Bacillota</taxon>
        <taxon>Bacilli</taxon>
        <taxon>Bacillales</taxon>
        <taxon>Paenibacillaceae</taxon>
        <taxon>Paenibacillus</taxon>
    </lineage>
</organism>
<dbReference type="PANTHER" id="PTHR48466:SF2">
    <property type="entry name" value="OS10G0509000 PROTEIN"/>
    <property type="match status" value="1"/>
</dbReference>
<dbReference type="InterPro" id="IPR045076">
    <property type="entry name" value="MutS"/>
</dbReference>
<evidence type="ECO:0000256" key="2">
    <source>
        <dbReference type="ARBA" id="ARBA00022840"/>
    </source>
</evidence>
<feature type="compositionally biased region" description="Polar residues" evidence="4">
    <location>
        <begin position="547"/>
        <end position="559"/>
    </location>
</feature>
<dbReference type="Gene3D" id="3.40.50.300">
    <property type="entry name" value="P-loop containing nucleotide triphosphate hydrolases"/>
    <property type="match status" value="1"/>
</dbReference>
<dbReference type="SMART" id="SM00534">
    <property type="entry name" value="MUTSac"/>
    <property type="match status" value="1"/>
</dbReference>
<dbReference type="EMBL" id="JBHTIU010000012">
    <property type="protein sequence ID" value="MFD0868305.1"/>
    <property type="molecule type" value="Genomic_DNA"/>
</dbReference>
<accession>A0ABW3D4G7</accession>
<feature type="region of interest" description="Disordered" evidence="4">
    <location>
        <begin position="505"/>
        <end position="573"/>
    </location>
</feature>
<comment type="caution">
    <text evidence="6">The sequence shown here is derived from an EMBL/GenBank/DDBJ whole genome shotgun (WGS) entry which is preliminary data.</text>
</comment>
<name>A0ABW3D4G7_9BACL</name>
<feature type="compositionally biased region" description="Basic and acidic residues" evidence="4">
    <location>
        <begin position="505"/>
        <end position="518"/>
    </location>
</feature>
<evidence type="ECO:0000256" key="4">
    <source>
        <dbReference type="SAM" id="MobiDB-lite"/>
    </source>
</evidence>
<reference evidence="7" key="1">
    <citation type="journal article" date="2019" name="Int. J. Syst. Evol. Microbiol.">
        <title>The Global Catalogue of Microorganisms (GCM) 10K type strain sequencing project: providing services to taxonomists for standard genome sequencing and annotation.</title>
        <authorList>
            <consortium name="The Broad Institute Genomics Platform"/>
            <consortium name="The Broad Institute Genome Sequencing Center for Infectious Disease"/>
            <person name="Wu L."/>
            <person name="Ma J."/>
        </authorList>
    </citation>
    <scope>NUCLEOTIDE SEQUENCE [LARGE SCALE GENOMIC DNA]</scope>
    <source>
        <strain evidence="7">CCUG 57263</strain>
    </source>
</reference>
<keyword evidence="2" id="KW-0067">ATP-binding</keyword>
<proteinExistence type="predicted"/>
<dbReference type="InterPro" id="IPR007696">
    <property type="entry name" value="DNA_mismatch_repair_MutS_core"/>
</dbReference>
<dbReference type="InterPro" id="IPR027417">
    <property type="entry name" value="P-loop_NTPase"/>
</dbReference>
<dbReference type="NCBIfam" id="TIGR01069">
    <property type="entry name" value="mutS2"/>
    <property type="match status" value="1"/>
</dbReference>
<feature type="domain" description="DNA mismatch repair proteins mutS family" evidence="5">
    <location>
        <begin position="403"/>
        <end position="419"/>
    </location>
</feature>
<dbReference type="PANTHER" id="PTHR48466">
    <property type="entry name" value="OS10G0509000 PROTEIN-RELATED"/>
    <property type="match status" value="1"/>
</dbReference>
<keyword evidence="3" id="KW-0238">DNA-binding</keyword>
<protein>
    <submittedName>
        <fullName evidence="6">DNA mismatch repair protein MutS</fullName>
    </submittedName>
</protein>
<dbReference type="SMART" id="SM00533">
    <property type="entry name" value="MUTSd"/>
    <property type="match status" value="1"/>
</dbReference>
<dbReference type="InterPro" id="IPR005747">
    <property type="entry name" value="MutS2"/>
</dbReference>
<evidence type="ECO:0000313" key="7">
    <source>
        <dbReference type="Proteomes" id="UP001597120"/>
    </source>
</evidence>
<dbReference type="Pfam" id="PF00488">
    <property type="entry name" value="MutS_V"/>
    <property type="match status" value="1"/>
</dbReference>
<evidence type="ECO:0000259" key="5">
    <source>
        <dbReference type="PROSITE" id="PS00486"/>
    </source>
</evidence>
<keyword evidence="1" id="KW-0547">Nucleotide-binding</keyword>
<dbReference type="SUPFAM" id="SSF52540">
    <property type="entry name" value="P-loop containing nucleoside triphosphate hydrolases"/>
    <property type="match status" value="1"/>
</dbReference>
<dbReference type="InterPro" id="IPR000432">
    <property type="entry name" value="DNA_mismatch_repair_MutS_C"/>
</dbReference>
<keyword evidence="7" id="KW-1185">Reference proteome</keyword>
<dbReference type="PROSITE" id="PS00486">
    <property type="entry name" value="DNA_MISMATCH_REPAIR_2"/>
    <property type="match status" value="1"/>
</dbReference>
<dbReference type="Proteomes" id="UP001597120">
    <property type="component" value="Unassembled WGS sequence"/>
</dbReference>
<dbReference type="RefSeq" id="WP_379286237.1">
    <property type="nucleotide sequence ID" value="NZ_JBHTIU010000012.1"/>
</dbReference>
<dbReference type="PIRSF" id="PIRSF005814">
    <property type="entry name" value="MutS_YshD"/>
    <property type="match status" value="1"/>
</dbReference>
<evidence type="ECO:0000313" key="6">
    <source>
        <dbReference type="EMBL" id="MFD0868305.1"/>
    </source>
</evidence>
<evidence type="ECO:0000256" key="3">
    <source>
        <dbReference type="ARBA" id="ARBA00023125"/>
    </source>
</evidence>
<dbReference type="SUPFAM" id="SSF48334">
    <property type="entry name" value="DNA repair protein MutS, domain III"/>
    <property type="match status" value="1"/>
</dbReference>